<dbReference type="InterPro" id="IPR036388">
    <property type="entry name" value="WH-like_DNA-bd_sf"/>
</dbReference>
<dbReference type="SMART" id="SM00895">
    <property type="entry name" value="FCD"/>
    <property type="match status" value="1"/>
</dbReference>
<dbReference type="Gene3D" id="1.20.120.530">
    <property type="entry name" value="GntR ligand-binding domain-like"/>
    <property type="match status" value="1"/>
</dbReference>
<feature type="region of interest" description="Disordered" evidence="4">
    <location>
        <begin position="1"/>
        <end position="27"/>
    </location>
</feature>
<dbReference type="InterPro" id="IPR036390">
    <property type="entry name" value="WH_DNA-bd_sf"/>
</dbReference>
<evidence type="ECO:0000259" key="5">
    <source>
        <dbReference type="PROSITE" id="PS50949"/>
    </source>
</evidence>
<evidence type="ECO:0000313" key="7">
    <source>
        <dbReference type="Proteomes" id="UP000295678"/>
    </source>
</evidence>
<keyword evidence="1" id="KW-0805">Transcription regulation</keyword>
<dbReference type="SUPFAM" id="SSF46785">
    <property type="entry name" value="Winged helix' DNA-binding domain"/>
    <property type="match status" value="2"/>
</dbReference>
<dbReference type="GO" id="GO:0003677">
    <property type="term" value="F:DNA binding"/>
    <property type="evidence" value="ECO:0007669"/>
    <property type="project" value="UniProtKB-KW"/>
</dbReference>
<keyword evidence="7" id="KW-1185">Reference proteome</keyword>
<organism evidence="6 7">
    <name type="scientific">Tepidamorphus gemmatus</name>
    <dbReference type="NCBI Taxonomy" id="747076"/>
    <lineage>
        <taxon>Bacteria</taxon>
        <taxon>Pseudomonadati</taxon>
        <taxon>Pseudomonadota</taxon>
        <taxon>Alphaproteobacteria</taxon>
        <taxon>Hyphomicrobiales</taxon>
        <taxon>Tepidamorphaceae</taxon>
        <taxon>Tepidamorphus</taxon>
    </lineage>
</organism>
<keyword evidence="3" id="KW-0804">Transcription</keyword>
<accession>A0A4R3MI22</accession>
<proteinExistence type="predicted"/>
<dbReference type="EMBL" id="SMAK01000001">
    <property type="protein sequence ID" value="TCT13427.1"/>
    <property type="molecule type" value="Genomic_DNA"/>
</dbReference>
<dbReference type="GO" id="GO:0003700">
    <property type="term" value="F:DNA-binding transcription factor activity"/>
    <property type="evidence" value="ECO:0007669"/>
    <property type="project" value="InterPro"/>
</dbReference>
<dbReference type="InterPro" id="IPR011711">
    <property type="entry name" value="GntR_C"/>
</dbReference>
<dbReference type="SMART" id="SM00345">
    <property type="entry name" value="HTH_GNTR"/>
    <property type="match status" value="2"/>
</dbReference>
<feature type="domain" description="HTH gntR-type" evidence="5">
    <location>
        <begin position="29"/>
        <end position="96"/>
    </location>
</feature>
<evidence type="ECO:0000256" key="4">
    <source>
        <dbReference type="SAM" id="MobiDB-lite"/>
    </source>
</evidence>
<dbReference type="Proteomes" id="UP000295678">
    <property type="component" value="Unassembled WGS sequence"/>
</dbReference>
<evidence type="ECO:0000256" key="1">
    <source>
        <dbReference type="ARBA" id="ARBA00023015"/>
    </source>
</evidence>
<reference evidence="6 7" key="1">
    <citation type="submission" date="2019-03" db="EMBL/GenBank/DDBJ databases">
        <title>Genomic Encyclopedia of Type Strains, Phase IV (KMG-IV): sequencing the most valuable type-strain genomes for metagenomic binning, comparative biology and taxonomic classification.</title>
        <authorList>
            <person name="Goeker M."/>
        </authorList>
    </citation>
    <scope>NUCLEOTIDE SEQUENCE [LARGE SCALE GENOMIC DNA]</scope>
    <source>
        <strain evidence="6 7">DSM 19345</strain>
    </source>
</reference>
<dbReference type="AlphaFoldDB" id="A0A4R3MI22"/>
<dbReference type="InterPro" id="IPR008920">
    <property type="entry name" value="TF_FadR/GntR_C"/>
</dbReference>
<dbReference type="CDD" id="cd07377">
    <property type="entry name" value="WHTH_GntR"/>
    <property type="match status" value="1"/>
</dbReference>
<dbReference type="Pfam" id="PF00392">
    <property type="entry name" value="GntR"/>
    <property type="match status" value="2"/>
</dbReference>
<dbReference type="RefSeq" id="WP_207903662.1">
    <property type="nucleotide sequence ID" value="NZ_SMAK01000001.1"/>
</dbReference>
<dbReference type="PANTHER" id="PTHR43537">
    <property type="entry name" value="TRANSCRIPTIONAL REGULATOR, GNTR FAMILY"/>
    <property type="match status" value="1"/>
</dbReference>
<evidence type="ECO:0000256" key="2">
    <source>
        <dbReference type="ARBA" id="ARBA00023125"/>
    </source>
</evidence>
<dbReference type="InterPro" id="IPR000524">
    <property type="entry name" value="Tscrpt_reg_HTH_GntR"/>
</dbReference>
<protein>
    <submittedName>
        <fullName evidence="6">GntR family transcriptional regulator</fullName>
    </submittedName>
</protein>
<name>A0A4R3MI22_9HYPH</name>
<keyword evidence="2" id="KW-0238">DNA-binding</keyword>
<dbReference type="PANTHER" id="PTHR43537:SF45">
    <property type="entry name" value="GNTR FAMILY REGULATORY PROTEIN"/>
    <property type="match status" value="1"/>
</dbReference>
<sequence length="352" mass="38807">MTALRDGMAHRRGCDDTAPEPTGPSGAAPRLYERAFGILADQIADGTIPAGSRLNESLVAAQFGISRAPARRALKELERRGRVAKAQGRGYVVLQAPAAAARVIDAADRTGATPAGDSRLVSLSSWERIYGEVENEIIARISFATWRVNEAELARFYGVSRTVARDVLGRLQQRGVIRKDERSRWYAPALSPEHIGELYELRAILEPVALVKAAPRLPGGLATRLRLNLEAAIAEAETISGATLDRLEEELHVELLGHCGNRTLMQAITLQQSLLIAHRFLYRWTPRLFEREPILPEHLDIVTHLEAGRIDAAAAALREHLRISHIRAIARVDAVVSQARPDPLPYLERLEP</sequence>
<evidence type="ECO:0000313" key="6">
    <source>
        <dbReference type="EMBL" id="TCT13427.1"/>
    </source>
</evidence>
<dbReference type="PROSITE" id="PS50949">
    <property type="entry name" value="HTH_GNTR"/>
    <property type="match status" value="1"/>
</dbReference>
<gene>
    <name evidence="6" type="ORF">EDC22_101294</name>
</gene>
<dbReference type="SUPFAM" id="SSF48008">
    <property type="entry name" value="GntR ligand-binding domain-like"/>
    <property type="match status" value="1"/>
</dbReference>
<dbReference type="Gene3D" id="1.10.10.10">
    <property type="entry name" value="Winged helix-like DNA-binding domain superfamily/Winged helix DNA-binding domain"/>
    <property type="match status" value="2"/>
</dbReference>
<comment type="caution">
    <text evidence="6">The sequence shown here is derived from an EMBL/GenBank/DDBJ whole genome shotgun (WGS) entry which is preliminary data.</text>
</comment>
<dbReference type="Pfam" id="PF07729">
    <property type="entry name" value="FCD"/>
    <property type="match status" value="1"/>
</dbReference>
<evidence type="ECO:0000256" key="3">
    <source>
        <dbReference type="ARBA" id="ARBA00023163"/>
    </source>
</evidence>